<dbReference type="OrthoDB" id="9798454at2"/>
<keyword evidence="2" id="KW-0560">Oxidoreductase</keyword>
<evidence type="ECO:0000256" key="1">
    <source>
        <dbReference type="ARBA" id="ARBA00006252"/>
    </source>
</evidence>
<accession>A0A4Q2S356</accession>
<evidence type="ECO:0000313" key="5">
    <source>
        <dbReference type="EMBL" id="RYB94769.1"/>
    </source>
</evidence>
<evidence type="ECO:0000256" key="2">
    <source>
        <dbReference type="ARBA" id="ARBA00023002"/>
    </source>
</evidence>
<reference evidence="5 6" key="1">
    <citation type="submission" date="2019-01" db="EMBL/GenBank/DDBJ databases">
        <title>Novel species of Nocardioides.</title>
        <authorList>
            <person name="Liu Q."/>
            <person name="Xin Y.-H."/>
        </authorList>
    </citation>
    <scope>NUCLEOTIDE SEQUENCE [LARGE SCALE GENOMIC DNA]</scope>
    <source>
        <strain evidence="5 6">CGMCC 4.6882</strain>
    </source>
</reference>
<feature type="domain" description="Flavodoxin-like fold" evidence="4">
    <location>
        <begin position="29"/>
        <end position="205"/>
    </location>
</feature>
<keyword evidence="6" id="KW-1185">Reference proteome</keyword>
<dbReference type="SUPFAM" id="SSF52218">
    <property type="entry name" value="Flavoproteins"/>
    <property type="match status" value="1"/>
</dbReference>
<dbReference type="InterPro" id="IPR051545">
    <property type="entry name" value="NAD(P)H_dehydrogenase_qn"/>
</dbReference>
<comment type="similarity">
    <text evidence="1">Belongs to the NAD(P)H dehydrogenase (quinone) family.</text>
</comment>
<evidence type="ECO:0000256" key="3">
    <source>
        <dbReference type="SAM" id="MobiDB-lite"/>
    </source>
</evidence>
<dbReference type="InterPro" id="IPR003680">
    <property type="entry name" value="Flavodoxin_fold"/>
</dbReference>
<organism evidence="5 6">
    <name type="scientific">Nocardioides oleivorans</name>
    <dbReference type="NCBI Taxonomy" id="273676"/>
    <lineage>
        <taxon>Bacteria</taxon>
        <taxon>Bacillati</taxon>
        <taxon>Actinomycetota</taxon>
        <taxon>Actinomycetes</taxon>
        <taxon>Propionibacteriales</taxon>
        <taxon>Nocardioidaceae</taxon>
        <taxon>Nocardioides</taxon>
    </lineage>
</organism>
<dbReference type="GO" id="GO:0003955">
    <property type="term" value="F:NAD(P)H dehydrogenase (quinone) activity"/>
    <property type="evidence" value="ECO:0007669"/>
    <property type="project" value="TreeGrafter"/>
</dbReference>
<comment type="caution">
    <text evidence="5">The sequence shown here is derived from an EMBL/GenBank/DDBJ whole genome shotgun (WGS) entry which is preliminary data.</text>
</comment>
<proteinExistence type="inferred from homology"/>
<dbReference type="GO" id="GO:0005829">
    <property type="term" value="C:cytosol"/>
    <property type="evidence" value="ECO:0007669"/>
    <property type="project" value="TreeGrafter"/>
</dbReference>
<dbReference type="AlphaFoldDB" id="A0A4Q2S356"/>
<dbReference type="InterPro" id="IPR029039">
    <property type="entry name" value="Flavoprotein-like_sf"/>
</dbReference>
<evidence type="ECO:0000259" key="4">
    <source>
        <dbReference type="Pfam" id="PF02525"/>
    </source>
</evidence>
<feature type="region of interest" description="Disordered" evidence="3">
    <location>
        <begin position="211"/>
        <end position="234"/>
    </location>
</feature>
<dbReference type="Gene3D" id="3.40.50.360">
    <property type="match status" value="1"/>
</dbReference>
<dbReference type="EMBL" id="SDWT01000001">
    <property type="protein sequence ID" value="RYB94769.1"/>
    <property type="molecule type" value="Genomic_DNA"/>
</dbReference>
<name>A0A4Q2S356_9ACTN</name>
<dbReference type="Proteomes" id="UP000294071">
    <property type="component" value="Unassembled WGS sequence"/>
</dbReference>
<evidence type="ECO:0000313" key="6">
    <source>
        <dbReference type="Proteomes" id="UP000294071"/>
    </source>
</evidence>
<gene>
    <name evidence="5" type="ORF">EUA93_10660</name>
</gene>
<sequence>MSNILLQCGRCPDSCHCPDSRERSSPMAHVLVIDAHPDAQSLTAQLAASYAAGAGDHAVTLALRDLDFDLTLRTGYRTPQHLEPDLARAQELLEWAEHVAVFTPVWWGSVPALLKGFFDRTLERGWAFRYRENGMPEGLLAGRTGRLAVTSDSPRWYLPLVGDTTVKQVRGRTMEFCGIKPTRLTRYADVRGRSEEQLAAWVREAADLGAADAARPGRPDRLAGERRELTAAGR</sequence>
<dbReference type="Pfam" id="PF02525">
    <property type="entry name" value="Flavodoxin_2"/>
    <property type="match status" value="1"/>
</dbReference>
<dbReference type="PANTHER" id="PTHR10204">
    <property type="entry name" value="NAD P H OXIDOREDUCTASE-RELATED"/>
    <property type="match status" value="1"/>
</dbReference>
<feature type="compositionally biased region" description="Basic and acidic residues" evidence="3">
    <location>
        <begin position="215"/>
        <end position="234"/>
    </location>
</feature>
<dbReference type="PANTHER" id="PTHR10204:SF34">
    <property type="entry name" value="NAD(P)H DEHYDROGENASE [QUINONE] 1 ISOFORM 1"/>
    <property type="match status" value="1"/>
</dbReference>
<protein>
    <submittedName>
        <fullName evidence="5">Flavodoxin family protein</fullName>
    </submittedName>
</protein>